<protein>
    <submittedName>
        <fullName evidence="1">Uncharacterized protein</fullName>
    </submittedName>
</protein>
<reference evidence="1 3" key="1">
    <citation type="submission" date="2018-06" db="EMBL/GenBank/DDBJ databases">
        <authorList>
            <consortium name="Pathogen Informatics"/>
            <person name="Doyle S."/>
        </authorList>
    </citation>
    <scope>NUCLEOTIDE SEQUENCE [LARGE SCALE GENOMIC DNA]</scope>
    <source>
        <strain evidence="1 3">NCTC11413</strain>
    </source>
</reference>
<organism evidence="1 3">
    <name type="scientific">Gallibacterium anatis</name>
    <dbReference type="NCBI Taxonomy" id="750"/>
    <lineage>
        <taxon>Bacteria</taxon>
        <taxon>Pseudomonadati</taxon>
        <taxon>Pseudomonadota</taxon>
        <taxon>Gammaproteobacteria</taxon>
        <taxon>Pasteurellales</taxon>
        <taxon>Pasteurellaceae</taxon>
        <taxon>Gallibacterium</taxon>
    </lineage>
</organism>
<evidence type="ECO:0000313" key="1">
    <source>
        <dbReference type="EMBL" id="STO37613.1"/>
    </source>
</evidence>
<dbReference type="EMBL" id="UGGZ01000001">
    <property type="protein sequence ID" value="STO37613.1"/>
    <property type="molecule type" value="Genomic_DNA"/>
</dbReference>
<dbReference type="RefSeq" id="WP_018345996.1">
    <property type="nucleotide sequence ID" value="NZ_UGGZ01000001.1"/>
</dbReference>
<dbReference type="AlphaFoldDB" id="A0A377H4V5"/>
<proteinExistence type="predicted"/>
<sequence length="101" mass="12079">MDDVFDELLQKTQQLKDEANKLIQERLLNSLREPLDMERYKNLFYSLLAYYDYSRIEAAINLLSIDDGDKAMLLDMLEQFGFEYIQMEEAADARTFNRFDF</sequence>
<dbReference type="Proteomes" id="UP000254232">
    <property type="component" value="Unassembled WGS sequence"/>
</dbReference>
<evidence type="ECO:0000313" key="2">
    <source>
        <dbReference type="EMBL" id="STO61156.1"/>
    </source>
</evidence>
<evidence type="ECO:0000313" key="3">
    <source>
        <dbReference type="Proteomes" id="UP000254232"/>
    </source>
</evidence>
<dbReference type="EMBL" id="UGGZ01000002">
    <property type="protein sequence ID" value="STO61156.1"/>
    <property type="molecule type" value="Genomic_DNA"/>
</dbReference>
<gene>
    <name evidence="1" type="ORF">NCTC11413_00726</name>
    <name evidence="2" type="ORF">NCTC11413_02514</name>
</gene>
<accession>A0A377H4V5</accession>
<name>A0A377H4V5_9PAST</name>
<dbReference type="GeneID" id="77264115"/>